<accession>A0A346PMI2</accession>
<protein>
    <submittedName>
        <fullName evidence="1">Uncharacterized protein</fullName>
    </submittedName>
</protein>
<organism evidence="1 2">
    <name type="scientific">Natrarchaeobaculum sulfurireducens</name>
    <dbReference type="NCBI Taxonomy" id="2044521"/>
    <lineage>
        <taxon>Archaea</taxon>
        <taxon>Methanobacteriati</taxon>
        <taxon>Methanobacteriota</taxon>
        <taxon>Stenosarchaea group</taxon>
        <taxon>Halobacteria</taxon>
        <taxon>Halobacteriales</taxon>
        <taxon>Natrialbaceae</taxon>
        <taxon>Natrarchaeobaculum</taxon>
    </lineage>
</organism>
<reference evidence="2" key="1">
    <citation type="submission" date="2018-02" db="EMBL/GenBank/DDBJ databases">
        <title>Phenotypic and genomic properties of facultatively anaerobic sulfur-reducing natronoarchaea from hypersaline soda lakes.</title>
        <authorList>
            <person name="Sorokin D.Y."/>
            <person name="Kublanov I.V."/>
            <person name="Roman P."/>
            <person name="Sinninghe Damste J.S."/>
            <person name="Golyshin P.N."/>
            <person name="Rojo D."/>
            <person name="Ciordia S."/>
            <person name="Mena M.D.C."/>
            <person name="Ferrer M."/>
            <person name="Messina E."/>
            <person name="Smedile F."/>
            <person name="La Spada G."/>
            <person name="La Cono V."/>
            <person name="Yakimov M.M."/>
        </authorList>
    </citation>
    <scope>NUCLEOTIDE SEQUENCE [LARGE SCALE GENOMIC DNA]</scope>
    <source>
        <strain evidence="2">AArc-Mg</strain>
    </source>
</reference>
<evidence type="ECO:0000313" key="1">
    <source>
        <dbReference type="EMBL" id="AXR80727.1"/>
    </source>
</evidence>
<proteinExistence type="predicted"/>
<dbReference type="EMBL" id="CP027033">
    <property type="protein sequence ID" value="AXR80727.1"/>
    <property type="molecule type" value="Genomic_DNA"/>
</dbReference>
<sequence>MFSGGSIAEQHYQPSFALNHLDHKSHVVDALEAAGVEYDFYHEEDEDRSTEVRPTEHGTVLGRVLSVLGAPVGPKTAIQNLQLPEYLEDAPREIRETFALAYLAEPGHPPT</sequence>
<gene>
    <name evidence="1" type="ORF">AArcMg_0705</name>
</gene>
<evidence type="ECO:0000313" key="2">
    <source>
        <dbReference type="Proteomes" id="UP000258613"/>
    </source>
</evidence>
<dbReference type="KEGG" id="nag:AArcMg_0705"/>
<name>A0A346PMI2_9EURY</name>
<keyword evidence="2" id="KW-1185">Reference proteome</keyword>
<dbReference type="AlphaFoldDB" id="A0A346PMI2"/>
<dbReference type="Proteomes" id="UP000258613">
    <property type="component" value="Chromosome"/>
</dbReference>